<comment type="similarity">
    <text evidence="5">Belongs to the complex I subunit 2 family.</text>
</comment>
<feature type="transmembrane region" description="Helical" evidence="5">
    <location>
        <begin position="100"/>
        <end position="118"/>
    </location>
</feature>
<feature type="transmembrane region" description="Helical" evidence="5">
    <location>
        <begin position="178"/>
        <end position="196"/>
    </location>
</feature>
<dbReference type="NCBIfam" id="TIGR01770">
    <property type="entry name" value="NDH_I_N"/>
    <property type="match status" value="1"/>
</dbReference>
<dbReference type="RefSeq" id="WP_344326113.1">
    <property type="nucleotide sequence ID" value="NZ_BAAAPY010000003.1"/>
</dbReference>
<feature type="transmembrane region" description="Helical" evidence="5">
    <location>
        <begin position="252"/>
        <end position="277"/>
    </location>
</feature>
<feature type="domain" description="NADH:quinone oxidoreductase/Mrp antiporter transmembrane" evidence="7">
    <location>
        <begin position="172"/>
        <end position="472"/>
    </location>
</feature>
<comment type="subcellular location">
    <subcellularLocation>
        <location evidence="5">Cell membrane</location>
        <topology evidence="5">Multi-pass membrane protein</topology>
    </subcellularLocation>
    <subcellularLocation>
        <location evidence="1">Endomembrane system</location>
        <topology evidence="1">Multi-pass membrane protein</topology>
    </subcellularLocation>
    <subcellularLocation>
        <location evidence="6">Membrane</location>
        <topology evidence="6">Multi-pass membrane protein</topology>
    </subcellularLocation>
</comment>
<name>A0ABP5HIJ2_9ACTN</name>
<sequence length="537" mass="55855">MITSTLVAAEAQIPAPTVEWSLVTPLLILGGVAVAGVLVEAFAPRRGRFVLQALLAAGGIVAALAETVRIYLDLGAVDGPVLGRGTAAVEGSLAVDGPAVVTWGMLLLFGLLSVGLFADRRLEGGLSSFTGRAADVPGSNDETQAVAVKLEHTEVFPLAMFALGGMLLFATSNDLLTMFVALEVMSLPLYIMCGLARRRRLLSQEASLKYFLLGAFSSVFFLYGVALAYGYAGGFALSDIDAAVSERTGSENLLLASIALIGVGMFFKIGAVPFHSWTPDVYQGAPTPVTAFMSAGTKAAAFIAFLRVFFVAYGDAAWDWRPTVWVIAAVTMVVGSLVAIAQTDVKRMLAYSSVAHAGFLLVALAGAYVGEEGRITSVSAILFYLFVYGVASIGAFAIVMLVRDGGGETTHLARWAGLGRESPLLAGAFALFMLSFAGIPLTAGFIGKWGVFSAAWSGGYWSLAVLGVAASAVAAYFYVRVIVLMFFTEPVGDGPTVALPSVMTTVVIAAAAAATVILGVVPGPVLDLAQHAGTFVR</sequence>
<feature type="transmembrane region" description="Helical" evidence="5">
    <location>
        <begin position="459"/>
        <end position="487"/>
    </location>
</feature>
<evidence type="ECO:0000256" key="3">
    <source>
        <dbReference type="ARBA" id="ARBA00022989"/>
    </source>
</evidence>
<dbReference type="InterPro" id="IPR001750">
    <property type="entry name" value="ND/Mrp_TM"/>
</dbReference>
<accession>A0ABP5HIJ2</accession>
<comment type="function">
    <text evidence="5">NDH-1 shuttles electrons from NADH, via FMN and iron-sulfur (Fe-S) centers, to quinones in the respiratory chain. The immediate electron acceptor for the enzyme in this species is believed to be a menaquinone. Couples the redox reaction to proton translocation (for every two electrons transferred, four hydrogen ions are translocated across the cytoplasmic membrane), and thus conserves the redox energy in a proton gradient.</text>
</comment>
<feature type="transmembrane region" description="Helical" evidence="5">
    <location>
        <begin position="348"/>
        <end position="369"/>
    </location>
</feature>
<evidence type="ECO:0000256" key="5">
    <source>
        <dbReference type="HAMAP-Rule" id="MF_00445"/>
    </source>
</evidence>
<evidence type="ECO:0000313" key="9">
    <source>
        <dbReference type="Proteomes" id="UP001501480"/>
    </source>
</evidence>
<feature type="transmembrane region" description="Helical" evidence="5">
    <location>
        <begin position="322"/>
        <end position="341"/>
    </location>
</feature>
<dbReference type="HAMAP" id="MF_00445">
    <property type="entry name" value="NDH1_NuoN_1"/>
    <property type="match status" value="1"/>
</dbReference>
<feature type="transmembrane region" description="Helical" evidence="5">
    <location>
        <begin position="499"/>
        <end position="521"/>
    </location>
</feature>
<keyword evidence="2 5" id="KW-0812">Transmembrane</keyword>
<comment type="catalytic activity">
    <reaction evidence="5">
        <text>a quinone + NADH + 5 H(+)(in) = a quinol + NAD(+) + 4 H(+)(out)</text>
        <dbReference type="Rhea" id="RHEA:57888"/>
        <dbReference type="ChEBI" id="CHEBI:15378"/>
        <dbReference type="ChEBI" id="CHEBI:24646"/>
        <dbReference type="ChEBI" id="CHEBI:57540"/>
        <dbReference type="ChEBI" id="CHEBI:57945"/>
        <dbReference type="ChEBI" id="CHEBI:132124"/>
    </reaction>
</comment>
<dbReference type="Pfam" id="PF00361">
    <property type="entry name" value="Proton_antipo_M"/>
    <property type="match status" value="1"/>
</dbReference>
<keyword evidence="5" id="KW-1003">Cell membrane</keyword>
<organism evidence="8 9">
    <name type="scientific">Aeromicrobium halocynthiae</name>
    <dbReference type="NCBI Taxonomy" id="560557"/>
    <lineage>
        <taxon>Bacteria</taxon>
        <taxon>Bacillati</taxon>
        <taxon>Actinomycetota</taxon>
        <taxon>Actinomycetes</taxon>
        <taxon>Propionibacteriales</taxon>
        <taxon>Nocardioidaceae</taxon>
        <taxon>Aeromicrobium</taxon>
    </lineage>
</organism>
<dbReference type="NCBIfam" id="NF004441">
    <property type="entry name" value="PRK05777.1-4"/>
    <property type="match status" value="1"/>
</dbReference>
<evidence type="ECO:0000256" key="6">
    <source>
        <dbReference type="RuleBase" id="RU000320"/>
    </source>
</evidence>
<feature type="transmembrane region" description="Helical" evidence="5">
    <location>
        <begin position="289"/>
        <end position="310"/>
    </location>
</feature>
<keyword evidence="9" id="KW-1185">Reference proteome</keyword>
<dbReference type="EMBL" id="BAAAPY010000003">
    <property type="protein sequence ID" value="GAA2075315.1"/>
    <property type="molecule type" value="Genomic_DNA"/>
</dbReference>
<proteinExistence type="inferred from homology"/>
<keyword evidence="5" id="KW-1278">Translocase</keyword>
<evidence type="ECO:0000256" key="2">
    <source>
        <dbReference type="ARBA" id="ARBA00022692"/>
    </source>
</evidence>
<dbReference type="InterPro" id="IPR010096">
    <property type="entry name" value="NADH-Q_OxRdtase_suN/2"/>
</dbReference>
<comment type="caution">
    <text evidence="8">The sequence shown here is derived from an EMBL/GenBank/DDBJ whole genome shotgun (WGS) entry which is preliminary data.</text>
</comment>
<protein>
    <recommendedName>
        <fullName evidence="5">NADH-quinone oxidoreductase subunit N</fullName>
        <ecNumber evidence="5">7.1.1.-</ecNumber>
    </recommendedName>
    <alternativeName>
        <fullName evidence="5">NADH dehydrogenase I subunit N</fullName>
    </alternativeName>
    <alternativeName>
        <fullName evidence="5">NDH-1 subunit N</fullName>
    </alternativeName>
</protein>
<feature type="transmembrane region" description="Helical" evidence="5">
    <location>
        <begin position="49"/>
        <end position="72"/>
    </location>
</feature>
<evidence type="ECO:0000256" key="4">
    <source>
        <dbReference type="ARBA" id="ARBA00023136"/>
    </source>
</evidence>
<evidence type="ECO:0000256" key="1">
    <source>
        <dbReference type="ARBA" id="ARBA00004127"/>
    </source>
</evidence>
<dbReference type="EC" id="7.1.1.-" evidence="5"/>
<feature type="transmembrane region" description="Helical" evidence="5">
    <location>
        <begin position="381"/>
        <end position="402"/>
    </location>
</feature>
<keyword evidence="5" id="KW-0520">NAD</keyword>
<dbReference type="PANTHER" id="PTHR22773">
    <property type="entry name" value="NADH DEHYDROGENASE"/>
    <property type="match status" value="1"/>
</dbReference>
<gene>
    <name evidence="5 8" type="primary">nuoN</name>
    <name evidence="8" type="ORF">GCM10009821_12960</name>
</gene>
<feature type="transmembrane region" description="Helical" evidence="5">
    <location>
        <begin position="208"/>
        <end position="232"/>
    </location>
</feature>
<keyword evidence="5" id="KW-0874">Quinone</keyword>
<evidence type="ECO:0000259" key="7">
    <source>
        <dbReference type="Pfam" id="PF00361"/>
    </source>
</evidence>
<evidence type="ECO:0000313" key="8">
    <source>
        <dbReference type="EMBL" id="GAA2075315.1"/>
    </source>
</evidence>
<keyword evidence="5" id="KW-0813">Transport</keyword>
<keyword evidence="3 5" id="KW-1133">Transmembrane helix</keyword>
<feature type="transmembrane region" description="Helical" evidence="5">
    <location>
        <begin position="155"/>
        <end position="172"/>
    </location>
</feature>
<keyword evidence="4 5" id="KW-0472">Membrane</keyword>
<feature type="transmembrane region" description="Helical" evidence="5">
    <location>
        <begin position="20"/>
        <end position="42"/>
    </location>
</feature>
<dbReference type="Proteomes" id="UP001501480">
    <property type="component" value="Unassembled WGS sequence"/>
</dbReference>
<comment type="subunit">
    <text evidence="5">NDH-1 is composed of 14 different subunits. Subunits NuoA, H, J, K, L, M, N constitute the membrane sector of the complex.</text>
</comment>
<feature type="transmembrane region" description="Helical" evidence="5">
    <location>
        <begin position="423"/>
        <end position="447"/>
    </location>
</feature>
<reference evidence="9" key="1">
    <citation type="journal article" date="2019" name="Int. J. Syst. Evol. Microbiol.">
        <title>The Global Catalogue of Microorganisms (GCM) 10K type strain sequencing project: providing services to taxonomists for standard genome sequencing and annotation.</title>
        <authorList>
            <consortium name="The Broad Institute Genomics Platform"/>
            <consortium name="The Broad Institute Genome Sequencing Center for Infectious Disease"/>
            <person name="Wu L."/>
            <person name="Ma J."/>
        </authorList>
    </citation>
    <scope>NUCLEOTIDE SEQUENCE [LARGE SCALE GENOMIC DNA]</scope>
    <source>
        <strain evidence="9">JCM 15749</strain>
    </source>
</reference>